<feature type="compositionally biased region" description="Low complexity" evidence="1">
    <location>
        <begin position="200"/>
        <end position="211"/>
    </location>
</feature>
<feature type="compositionally biased region" description="Polar residues" evidence="1">
    <location>
        <begin position="302"/>
        <end position="315"/>
    </location>
</feature>
<protein>
    <submittedName>
        <fullName evidence="2">Uncharacterized protein</fullName>
    </submittedName>
</protein>
<proteinExistence type="predicted"/>
<evidence type="ECO:0000256" key="1">
    <source>
        <dbReference type="SAM" id="MobiDB-lite"/>
    </source>
</evidence>
<name>A0A3N4H8Y1_ASCIM</name>
<feature type="region of interest" description="Disordered" evidence="1">
    <location>
        <begin position="1"/>
        <end position="88"/>
    </location>
</feature>
<dbReference type="AlphaFoldDB" id="A0A3N4H8Y1"/>
<dbReference type="EMBL" id="ML120329">
    <property type="protein sequence ID" value="RPA70507.1"/>
    <property type="molecule type" value="Genomic_DNA"/>
</dbReference>
<dbReference type="PRINTS" id="PR01217">
    <property type="entry name" value="PRICHEXTENSN"/>
</dbReference>
<feature type="compositionally biased region" description="Pro residues" evidence="1">
    <location>
        <begin position="220"/>
        <end position="284"/>
    </location>
</feature>
<sequence>MPLSPLQKQSPLQSNTGTHARSSVLHPSSPPARQAFSASRREDRHEVDYEQARPLSRRSIPSMSGRSRGARRSGGSDNEEESDDITLSQADEIANQILLKTNFRIDQGDLALGNKLRRAAVYNTPPSNQQALYTGRIGRLTTPPDIRPPGGHIGSDPVREERYDRKRKGDYTKSQPPPKRPKVLSEKLRDAALPGLRNMVPVARDAAAPAVSLRRALRGPTPPPLPPLPPQPAAPPPRPPPPHQTAAPPPRPQPPPQPAAPPPRPPPPPQPAAPPPRPPPPPQPSRTAAPASTPTPPAAPILQQTSKSTASNTKPANVPVQQGGGKQKGRRPVRDST</sequence>
<dbReference type="Proteomes" id="UP000275078">
    <property type="component" value="Unassembled WGS sequence"/>
</dbReference>
<gene>
    <name evidence="2" type="ORF">BJ508DRAFT_337137</name>
</gene>
<organism evidence="2 3">
    <name type="scientific">Ascobolus immersus RN42</name>
    <dbReference type="NCBI Taxonomy" id="1160509"/>
    <lineage>
        <taxon>Eukaryota</taxon>
        <taxon>Fungi</taxon>
        <taxon>Dikarya</taxon>
        <taxon>Ascomycota</taxon>
        <taxon>Pezizomycotina</taxon>
        <taxon>Pezizomycetes</taxon>
        <taxon>Pezizales</taxon>
        <taxon>Ascobolaceae</taxon>
        <taxon>Ascobolus</taxon>
    </lineage>
</organism>
<evidence type="ECO:0000313" key="2">
    <source>
        <dbReference type="EMBL" id="RPA70507.1"/>
    </source>
</evidence>
<feature type="compositionally biased region" description="Polar residues" evidence="1">
    <location>
        <begin position="1"/>
        <end position="21"/>
    </location>
</feature>
<keyword evidence="3" id="KW-1185">Reference proteome</keyword>
<feature type="compositionally biased region" description="Basic and acidic residues" evidence="1">
    <location>
        <begin position="157"/>
        <end position="171"/>
    </location>
</feature>
<reference evidence="2 3" key="1">
    <citation type="journal article" date="2018" name="Nat. Ecol. Evol.">
        <title>Pezizomycetes genomes reveal the molecular basis of ectomycorrhizal truffle lifestyle.</title>
        <authorList>
            <person name="Murat C."/>
            <person name="Payen T."/>
            <person name="Noel B."/>
            <person name="Kuo A."/>
            <person name="Morin E."/>
            <person name="Chen J."/>
            <person name="Kohler A."/>
            <person name="Krizsan K."/>
            <person name="Balestrini R."/>
            <person name="Da Silva C."/>
            <person name="Montanini B."/>
            <person name="Hainaut M."/>
            <person name="Levati E."/>
            <person name="Barry K.W."/>
            <person name="Belfiori B."/>
            <person name="Cichocki N."/>
            <person name="Clum A."/>
            <person name="Dockter R.B."/>
            <person name="Fauchery L."/>
            <person name="Guy J."/>
            <person name="Iotti M."/>
            <person name="Le Tacon F."/>
            <person name="Lindquist E.A."/>
            <person name="Lipzen A."/>
            <person name="Malagnac F."/>
            <person name="Mello A."/>
            <person name="Molinier V."/>
            <person name="Miyauchi S."/>
            <person name="Poulain J."/>
            <person name="Riccioni C."/>
            <person name="Rubini A."/>
            <person name="Sitrit Y."/>
            <person name="Splivallo R."/>
            <person name="Traeger S."/>
            <person name="Wang M."/>
            <person name="Zifcakova L."/>
            <person name="Wipf D."/>
            <person name="Zambonelli A."/>
            <person name="Paolocci F."/>
            <person name="Nowrousian M."/>
            <person name="Ottonello S."/>
            <person name="Baldrian P."/>
            <person name="Spatafora J.W."/>
            <person name="Henrissat B."/>
            <person name="Nagy L.G."/>
            <person name="Aury J.M."/>
            <person name="Wincker P."/>
            <person name="Grigoriev I.V."/>
            <person name="Bonfante P."/>
            <person name="Martin F.M."/>
        </authorList>
    </citation>
    <scope>NUCLEOTIDE SEQUENCE [LARGE SCALE GENOMIC DNA]</scope>
    <source>
        <strain evidence="2 3">RN42</strain>
    </source>
</reference>
<feature type="compositionally biased region" description="Basic and acidic residues" evidence="1">
    <location>
        <begin position="39"/>
        <end position="51"/>
    </location>
</feature>
<accession>A0A3N4H8Y1</accession>
<feature type="region of interest" description="Disordered" evidence="1">
    <location>
        <begin position="123"/>
        <end position="337"/>
    </location>
</feature>
<dbReference type="STRING" id="1160509.A0A3N4H8Y1"/>
<evidence type="ECO:0000313" key="3">
    <source>
        <dbReference type="Proteomes" id="UP000275078"/>
    </source>
</evidence>
<feature type="non-terminal residue" evidence="2">
    <location>
        <position position="337"/>
    </location>
</feature>